<sequence>MAQATPESADVANTPSPSDVVSQFLDRVRRGGETTDAGQLLTQRAQAELKRIGRTVQPIGTPDARFDVRQAAAIPNEPGSMLVQSIWTEPNSDGSLGQYEVVWAVHREQAGWRISGLAMEMNPGQPPIVIDFENGDEMAKLLAGSEQAEPAHVQQANGGSVNGTQR</sequence>
<comment type="caution">
    <text evidence="2">The sequence shown here is derived from an EMBL/GenBank/DDBJ whole genome shotgun (WGS) entry which is preliminary data.</text>
</comment>
<evidence type="ECO:0008006" key="4">
    <source>
        <dbReference type="Google" id="ProtNLM"/>
    </source>
</evidence>
<dbReference type="AlphaFoldDB" id="A0A5C6DUB2"/>
<name>A0A5C6DUB2_9BACT</name>
<accession>A0A5C6DUB2</accession>
<keyword evidence="3" id="KW-1185">Reference proteome</keyword>
<reference evidence="2 3" key="1">
    <citation type="submission" date="2019-02" db="EMBL/GenBank/DDBJ databases">
        <title>Deep-cultivation of Planctomycetes and their phenomic and genomic characterization uncovers novel biology.</title>
        <authorList>
            <person name="Wiegand S."/>
            <person name="Jogler M."/>
            <person name="Boedeker C."/>
            <person name="Pinto D."/>
            <person name="Vollmers J."/>
            <person name="Rivas-Marin E."/>
            <person name="Kohn T."/>
            <person name="Peeters S.H."/>
            <person name="Heuer A."/>
            <person name="Rast P."/>
            <person name="Oberbeckmann S."/>
            <person name="Bunk B."/>
            <person name="Jeske O."/>
            <person name="Meyerdierks A."/>
            <person name="Storesund J.E."/>
            <person name="Kallscheuer N."/>
            <person name="Luecker S."/>
            <person name="Lage O.M."/>
            <person name="Pohl T."/>
            <person name="Merkel B.J."/>
            <person name="Hornburger P."/>
            <person name="Mueller R.-W."/>
            <person name="Bruemmer F."/>
            <person name="Labrenz M."/>
            <person name="Spormann A.M."/>
            <person name="Op Den Camp H."/>
            <person name="Overmann J."/>
            <person name="Amann R."/>
            <person name="Jetten M.S.M."/>
            <person name="Mascher T."/>
            <person name="Medema M.H."/>
            <person name="Devos D.P."/>
            <person name="Kaster A.-K."/>
            <person name="Ovreas L."/>
            <person name="Rohde M."/>
            <person name="Galperin M.Y."/>
            <person name="Jogler C."/>
        </authorList>
    </citation>
    <scope>NUCLEOTIDE SEQUENCE [LARGE SCALE GENOMIC DNA]</scope>
    <source>
        <strain evidence="2 3">Q31b</strain>
    </source>
</reference>
<evidence type="ECO:0000313" key="2">
    <source>
        <dbReference type="EMBL" id="TWU40292.1"/>
    </source>
</evidence>
<organism evidence="2 3">
    <name type="scientific">Novipirellula aureliae</name>
    <dbReference type="NCBI Taxonomy" id="2527966"/>
    <lineage>
        <taxon>Bacteria</taxon>
        <taxon>Pseudomonadati</taxon>
        <taxon>Planctomycetota</taxon>
        <taxon>Planctomycetia</taxon>
        <taxon>Pirellulales</taxon>
        <taxon>Pirellulaceae</taxon>
        <taxon>Novipirellula</taxon>
    </lineage>
</organism>
<dbReference type="EMBL" id="SJPY01000005">
    <property type="protein sequence ID" value="TWU40292.1"/>
    <property type="molecule type" value="Genomic_DNA"/>
</dbReference>
<gene>
    <name evidence="2" type="ORF">Q31b_36400</name>
</gene>
<proteinExistence type="predicted"/>
<dbReference type="Proteomes" id="UP000315471">
    <property type="component" value="Unassembled WGS sequence"/>
</dbReference>
<feature type="compositionally biased region" description="Polar residues" evidence="1">
    <location>
        <begin position="11"/>
        <end position="21"/>
    </location>
</feature>
<feature type="compositionally biased region" description="Polar residues" evidence="1">
    <location>
        <begin position="154"/>
        <end position="166"/>
    </location>
</feature>
<evidence type="ECO:0000256" key="1">
    <source>
        <dbReference type="SAM" id="MobiDB-lite"/>
    </source>
</evidence>
<feature type="region of interest" description="Disordered" evidence="1">
    <location>
        <begin position="1"/>
        <end position="21"/>
    </location>
</feature>
<evidence type="ECO:0000313" key="3">
    <source>
        <dbReference type="Proteomes" id="UP000315471"/>
    </source>
</evidence>
<feature type="region of interest" description="Disordered" evidence="1">
    <location>
        <begin position="145"/>
        <end position="166"/>
    </location>
</feature>
<protein>
    <recommendedName>
        <fullName evidence="4">DUF3828 domain-containing protein</fullName>
    </recommendedName>
</protein>